<keyword evidence="2" id="KW-1185">Reference proteome</keyword>
<gene>
    <name evidence="1" type="ORF">NQ176_g10459</name>
</gene>
<organism evidence="1 2">
    <name type="scientific">Zarea fungicola</name>
    <dbReference type="NCBI Taxonomy" id="93591"/>
    <lineage>
        <taxon>Eukaryota</taxon>
        <taxon>Fungi</taxon>
        <taxon>Dikarya</taxon>
        <taxon>Ascomycota</taxon>
        <taxon>Pezizomycotina</taxon>
        <taxon>Sordariomycetes</taxon>
        <taxon>Hypocreomycetidae</taxon>
        <taxon>Hypocreales</taxon>
        <taxon>Cordycipitaceae</taxon>
        <taxon>Zarea</taxon>
    </lineage>
</organism>
<dbReference type="Proteomes" id="UP001143910">
    <property type="component" value="Unassembled WGS sequence"/>
</dbReference>
<evidence type="ECO:0000313" key="1">
    <source>
        <dbReference type="EMBL" id="KAJ2965767.1"/>
    </source>
</evidence>
<protein>
    <submittedName>
        <fullName evidence="1">Uncharacterized protein</fullName>
    </submittedName>
</protein>
<comment type="caution">
    <text evidence="1">The sequence shown here is derived from an EMBL/GenBank/DDBJ whole genome shotgun (WGS) entry which is preliminary data.</text>
</comment>
<reference evidence="1" key="1">
    <citation type="submission" date="2022-08" db="EMBL/GenBank/DDBJ databases">
        <title>Genome Sequence of Lecanicillium fungicola.</title>
        <authorList>
            <person name="Buettner E."/>
        </authorList>
    </citation>
    <scope>NUCLEOTIDE SEQUENCE</scope>
    <source>
        <strain evidence="1">Babe33</strain>
    </source>
</reference>
<name>A0ACC1MFL1_9HYPO</name>
<dbReference type="EMBL" id="JANJQO010002861">
    <property type="protein sequence ID" value="KAJ2965767.1"/>
    <property type="molecule type" value="Genomic_DNA"/>
</dbReference>
<sequence length="448" mass="47981">MIMALLYAPHDFHTAMHIINTAGWDTDCNSGNVGCLVAIINGLGCFENGPDWLGPLADRAIISSADGGYSMNSCTRIAYDLTNLGRQLANAAPLSAPKHGAQCHFSLTGGVQGFQATRNALNPSIVEVQQGVDETGRPGLHIHLRGLTHAVPAAEVLTQVFTPPELVSAPTYDLMATPLVNPGQTIKAVCRAERTNTAAVAAQIRIKAYGPNDGLLTFDGPSITIQPGDERIVEWVVPDALDSQPIQKLGVALAAPEGCFHGVVWVDSLSWSGAPRVSIRKPSNAPGHLWHRAWVHGADHFFHSSPLDPFHIAQDHGEGIITFGTRDWTDYRVLVPRLTVRLATPAGLAVRVQGLRRYYALVFKRNGRVALIKARDEARIEIASADFDWEFDVGYQVSVEVRGSRLTASVTGGPVVEATDGAYVDGGIGLVAVDGSVSANRFDVSPIN</sequence>
<evidence type="ECO:0000313" key="2">
    <source>
        <dbReference type="Proteomes" id="UP001143910"/>
    </source>
</evidence>
<accession>A0ACC1MFL1</accession>
<proteinExistence type="predicted"/>